<evidence type="ECO:0000256" key="1">
    <source>
        <dbReference type="SAM" id="Phobius"/>
    </source>
</evidence>
<accession>Q7RL17</accession>
<dbReference type="AlphaFoldDB" id="Q7RL17"/>
<sequence length="25" mass="2958">MSILTIYEFILCFITIAYYISLDNP</sequence>
<dbReference type="Proteomes" id="UP000008553">
    <property type="component" value="Unassembled WGS sequence"/>
</dbReference>
<protein>
    <submittedName>
        <fullName evidence="2">Uncharacterized protein</fullName>
    </submittedName>
</protein>
<reference evidence="2 3" key="1">
    <citation type="journal article" date="2002" name="Nature">
        <title>Genome sequence and comparative analysis of the model rodent malaria parasite Plasmodium yoelii yoelii.</title>
        <authorList>
            <person name="Carlton J.M."/>
            <person name="Angiuoli S.V."/>
            <person name="Suh B.B."/>
            <person name="Kooij T.W."/>
            <person name="Pertea M."/>
            <person name="Silva J.C."/>
            <person name="Ermolaeva M.D."/>
            <person name="Allen J.E."/>
            <person name="Selengut J.D."/>
            <person name="Koo H.L."/>
            <person name="Peterson J.D."/>
            <person name="Pop M."/>
            <person name="Kosack D.S."/>
            <person name="Shumway M.F."/>
            <person name="Bidwell S.L."/>
            <person name="Shallom S.J."/>
            <person name="van Aken S.E."/>
            <person name="Riedmuller S.B."/>
            <person name="Feldblyum T.V."/>
            <person name="Cho J.K."/>
            <person name="Quackenbush J."/>
            <person name="Sedegah M."/>
            <person name="Shoaibi A."/>
            <person name="Cummings L.M."/>
            <person name="Florens L."/>
            <person name="Yates J.R."/>
            <person name="Raine J.D."/>
            <person name="Sinden R.E."/>
            <person name="Harris M.A."/>
            <person name="Cunningham D.A."/>
            <person name="Preiser P.R."/>
            <person name="Bergman L.W."/>
            <person name="Vaidya A.B."/>
            <person name="van Lin L.H."/>
            <person name="Janse C.J."/>
            <person name="Waters A.P."/>
            <person name="Smith H.O."/>
            <person name="White O.R."/>
            <person name="Salzberg S.L."/>
            <person name="Venter J.C."/>
            <person name="Fraser C.M."/>
            <person name="Hoffman S.L."/>
            <person name="Gardner M.J."/>
            <person name="Carucci D.J."/>
        </authorList>
    </citation>
    <scope>NUCLEOTIDE SEQUENCE [LARGE SCALE GENOMIC DNA]</scope>
    <source>
        <strain evidence="2 3">17XNL</strain>
    </source>
</reference>
<dbReference type="InParanoid" id="Q7RL17"/>
<comment type="caution">
    <text evidence="2">The sequence shown here is derived from an EMBL/GenBank/DDBJ whole genome shotgun (WGS) entry which is preliminary data.</text>
</comment>
<evidence type="ECO:0000313" key="3">
    <source>
        <dbReference type="Proteomes" id="UP000008553"/>
    </source>
</evidence>
<organism evidence="2 3">
    <name type="scientific">Plasmodium yoelii yoelii</name>
    <dbReference type="NCBI Taxonomy" id="73239"/>
    <lineage>
        <taxon>Eukaryota</taxon>
        <taxon>Sar</taxon>
        <taxon>Alveolata</taxon>
        <taxon>Apicomplexa</taxon>
        <taxon>Aconoidasida</taxon>
        <taxon>Haemosporida</taxon>
        <taxon>Plasmodiidae</taxon>
        <taxon>Plasmodium</taxon>
        <taxon>Plasmodium (Vinckeia)</taxon>
    </lineage>
</organism>
<dbReference type="EMBL" id="AABL01000755">
    <property type="protein sequence ID" value="EAA22213.1"/>
    <property type="molecule type" value="Genomic_DNA"/>
</dbReference>
<gene>
    <name evidence="2" type="ORF">PY02731</name>
</gene>
<evidence type="ECO:0000313" key="2">
    <source>
        <dbReference type="EMBL" id="EAA22213.1"/>
    </source>
</evidence>
<dbReference type="PaxDb" id="73239-Q7RL17"/>
<proteinExistence type="predicted"/>
<name>Q7RL17_PLAYO</name>
<keyword evidence="3" id="KW-1185">Reference proteome</keyword>
<feature type="transmembrane region" description="Helical" evidence="1">
    <location>
        <begin position="6"/>
        <end position="22"/>
    </location>
</feature>
<keyword evidence="1" id="KW-0472">Membrane</keyword>
<keyword evidence="1" id="KW-1133">Transmembrane helix</keyword>
<feature type="non-terminal residue" evidence="2">
    <location>
        <position position="25"/>
    </location>
</feature>
<keyword evidence="1" id="KW-0812">Transmembrane</keyword>